<dbReference type="Gene3D" id="3.90.1640.10">
    <property type="entry name" value="inorganic pyrophosphatase (n-terminal core)"/>
    <property type="match status" value="2"/>
</dbReference>
<dbReference type="PANTHER" id="PTHR47618">
    <property type="entry name" value="BIFUNCTIONAL OLIGORIBONUCLEASE AND PAP PHOSPHATASE NRNA"/>
    <property type="match status" value="1"/>
</dbReference>
<protein>
    <recommendedName>
        <fullName evidence="3">DDH domain-containing protein</fullName>
    </recommendedName>
</protein>
<gene>
    <name evidence="1" type="ORF">A2633_02680</name>
</gene>
<sequence>MDYSPASQLIKKSEAIALALSPDATGDEIGSALALAAVLKRHGKRTGFFFSGAIEERWAPLLLEKTAEEAGKKKERKSEARLRNLIIAIDTKKTPVDEIKYEKKGDELYIIISPKAAPISKESIKTIEMEKPYDCIITIGITSPENFGREFEENPLLFYEKPIVTVDTSPQNESFGEINLVDMAKSSNAEIVFELIERFSENPLLPREATRLLVGIIEKTDNFKNAKTSPRALEIASRLMEAGADKDSIVRILYKTKPLNLLQFWGRASVRSRFDSETHILWTFLPREDFEATQTSTKDIRFILDQTLEYFKAPATHAVLFENPEKNHVRAILRSSQHFLKNLGEREEGEFTNGMFVLKRSFASFPEAEGYVNNLLRTTEV</sequence>
<name>A0A1G2K5J7_9BACT</name>
<evidence type="ECO:0008006" key="3">
    <source>
        <dbReference type="Google" id="ProtNLM"/>
    </source>
</evidence>
<dbReference type="PANTHER" id="PTHR47618:SF1">
    <property type="entry name" value="BIFUNCTIONAL OLIGORIBONUCLEASE AND PAP PHOSPHATASE NRNA"/>
    <property type="match status" value="1"/>
</dbReference>
<dbReference type="Gene3D" id="3.10.310.30">
    <property type="match status" value="1"/>
</dbReference>
<accession>A0A1G2K5J7</accession>
<reference evidence="1 2" key="1">
    <citation type="journal article" date="2016" name="Nat. Commun.">
        <title>Thousands of microbial genomes shed light on interconnected biogeochemical processes in an aquifer system.</title>
        <authorList>
            <person name="Anantharaman K."/>
            <person name="Brown C.T."/>
            <person name="Hug L.A."/>
            <person name="Sharon I."/>
            <person name="Castelle C.J."/>
            <person name="Probst A.J."/>
            <person name="Thomas B.C."/>
            <person name="Singh A."/>
            <person name="Wilkins M.J."/>
            <person name="Karaoz U."/>
            <person name="Brodie E.L."/>
            <person name="Williams K.H."/>
            <person name="Hubbard S.S."/>
            <person name="Banfield J.F."/>
        </authorList>
    </citation>
    <scope>NUCLEOTIDE SEQUENCE [LARGE SCALE GENOMIC DNA]</scope>
</reference>
<proteinExistence type="predicted"/>
<evidence type="ECO:0000313" key="2">
    <source>
        <dbReference type="Proteomes" id="UP000177152"/>
    </source>
</evidence>
<dbReference type="EMBL" id="MHQC01000051">
    <property type="protein sequence ID" value="OGZ93750.1"/>
    <property type="molecule type" value="Genomic_DNA"/>
</dbReference>
<dbReference type="InterPro" id="IPR051319">
    <property type="entry name" value="Oligoribo/pAp-PDE_c-di-AMP_PDE"/>
</dbReference>
<organism evidence="1 2">
    <name type="scientific">Candidatus Sungbacteria bacterium RIFCSPHIGHO2_01_FULL_47_32</name>
    <dbReference type="NCBI Taxonomy" id="1802264"/>
    <lineage>
        <taxon>Bacteria</taxon>
        <taxon>Candidatus Sungiibacteriota</taxon>
    </lineage>
</organism>
<dbReference type="AlphaFoldDB" id="A0A1G2K5J7"/>
<evidence type="ECO:0000313" key="1">
    <source>
        <dbReference type="EMBL" id="OGZ93750.1"/>
    </source>
</evidence>
<comment type="caution">
    <text evidence="1">The sequence shown here is derived from an EMBL/GenBank/DDBJ whole genome shotgun (WGS) entry which is preliminary data.</text>
</comment>
<dbReference type="InterPro" id="IPR038763">
    <property type="entry name" value="DHH_sf"/>
</dbReference>
<dbReference type="Proteomes" id="UP000177152">
    <property type="component" value="Unassembled WGS sequence"/>
</dbReference>
<dbReference type="SUPFAM" id="SSF64182">
    <property type="entry name" value="DHH phosphoesterases"/>
    <property type="match status" value="1"/>
</dbReference>